<dbReference type="SMART" id="SM00347">
    <property type="entry name" value="HTH_MARR"/>
    <property type="match status" value="1"/>
</dbReference>
<dbReference type="AlphaFoldDB" id="A0A1X7BTK6"/>
<accession>A0A1X7BTK6</accession>
<keyword evidence="2" id="KW-0238">DNA-binding</keyword>
<dbReference type="PANTHER" id="PTHR33164">
    <property type="entry name" value="TRANSCRIPTIONAL REGULATOR, MARR FAMILY"/>
    <property type="match status" value="1"/>
</dbReference>
<protein>
    <submittedName>
        <fullName evidence="5">MarR family protein</fullName>
    </submittedName>
</protein>
<proteinExistence type="predicted"/>
<dbReference type="InterPro" id="IPR000835">
    <property type="entry name" value="HTH_MarR-typ"/>
</dbReference>
<organism evidence="5 6">
    <name type="scientific">Roseovarius aestuarii</name>
    <dbReference type="NCBI Taxonomy" id="475083"/>
    <lineage>
        <taxon>Bacteria</taxon>
        <taxon>Pseudomonadati</taxon>
        <taxon>Pseudomonadota</taxon>
        <taxon>Alphaproteobacteria</taxon>
        <taxon>Rhodobacterales</taxon>
        <taxon>Roseobacteraceae</taxon>
        <taxon>Roseovarius</taxon>
    </lineage>
</organism>
<dbReference type="PANTHER" id="PTHR33164:SF89">
    <property type="entry name" value="MARR FAMILY REGULATORY PROTEIN"/>
    <property type="match status" value="1"/>
</dbReference>
<name>A0A1X7BTK6_9RHOB</name>
<dbReference type="GO" id="GO:0003677">
    <property type="term" value="F:DNA binding"/>
    <property type="evidence" value="ECO:0007669"/>
    <property type="project" value="UniProtKB-KW"/>
</dbReference>
<evidence type="ECO:0000313" key="5">
    <source>
        <dbReference type="EMBL" id="SMC13006.1"/>
    </source>
</evidence>
<evidence type="ECO:0000259" key="4">
    <source>
        <dbReference type="PROSITE" id="PS50995"/>
    </source>
</evidence>
<dbReference type="Proteomes" id="UP000193224">
    <property type="component" value="Unassembled WGS sequence"/>
</dbReference>
<gene>
    <name evidence="5" type="ORF">ROA7745_02840</name>
</gene>
<evidence type="ECO:0000256" key="2">
    <source>
        <dbReference type="ARBA" id="ARBA00023125"/>
    </source>
</evidence>
<keyword evidence="1" id="KW-0805">Transcription regulation</keyword>
<dbReference type="InterPro" id="IPR039422">
    <property type="entry name" value="MarR/SlyA-like"/>
</dbReference>
<evidence type="ECO:0000256" key="3">
    <source>
        <dbReference type="ARBA" id="ARBA00023163"/>
    </source>
</evidence>
<dbReference type="PRINTS" id="PR00598">
    <property type="entry name" value="HTHMARR"/>
</dbReference>
<evidence type="ECO:0000313" key="6">
    <source>
        <dbReference type="Proteomes" id="UP000193224"/>
    </source>
</evidence>
<dbReference type="EMBL" id="FWXB01000011">
    <property type="protein sequence ID" value="SMC13006.1"/>
    <property type="molecule type" value="Genomic_DNA"/>
</dbReference>
<dbReference type="InterPro" id="IPR036388">
    <property type="entry name" value="WH-like_DNA-bd_sf"/>
</dbReference>
<reference evidence="5 6" key="1">
    <citation type="submission" date="2017-03" db="EMBL/GenBank/DDBJ databases">
        <authorList>
            <person name="Afonso C.L."/>
            <person name="Miller P.J."/>
            <person name="Scott M.A."/>
            <person name="Spackman E."/>
            <person name="Goraichik I."/>
            <person name="Dimitrov K.M."/>
            <person name="Suarez D.L."/>
            <person name="Swayne D.E."/>
        </authorList>
    </citation>
    <scope>NUCLEOTIDE SEQUENCE [LARGE SCALE GENOMIC DNA]</scope>
    <source>
        <strain evidence="5 6">CECT 7745</strain>
    </source>
</reference>
<dbReference type="GO" id="GO:0003700">
    <property type="term" value="F:DNA-binding transcription factor activity"/>
    <property type="evidence" value="ECO:0007669"/>
    <property type="project" value="InterPro"/>
</dbReference>
<evidence type="ECO:0000256" key="1">
    <source>
        <dbReference type="ARBA" id="ARBA00023015"/>
    </source>
</evidence>
<dbReference type="Pfam" id="PF12802">
    <property type="entry name" value="MarR_2"/>
    <property type="match status" value="1"/>
</dbReference>
<feature type="domain" description="HTH marR-type" evidence="4">
    <location>
        <begin position="1"/>
        <end position="119"/>
    </location>
</feature>
<keyword evidence="6" id="KW-1185">Reference proteome</keyword>
<dbReference type="Gene3D" id="1.10.10.10">
    <property type="entry name" value="Winged helix-like DNA-binding domain superfamily/Winged helix DNA-binding domain"/>
    <property type="match status" value="1"/>
</dbReference>
<dbReference type="PROSITE" id="PS01117">
    <property type="entry name" value="HTH_MARR_1"/>
    <property type="match status" value="1"/>
</dbReference>
<dbReference type="InterPro" id="IPR036390">
    <property type="entry name" value="WH_DNA-bd_sf"/>
</dbReference>
<dbReference type="GO" id="GO:0006950">
    <property type="term" value="P:response to stress"/>
    <property type="evidence" value="ECO:0007669"/>
    <property type="project" value="TreeGrafter"/>
</dbReference>
<dbReference type="SUPFAM" id="SSF46785">
    <property type="entry name" value="Winged helix' DNA-binding domain"/>
    <property type="match status" value="1"/>
</dbReference>
<dbReference type="PROSITE" id="PS50995">
    <property type="entry name" value="HTH_MARR_2"/>
    <property type="match status" value="1"/>
</dbReference>
<sequence length="173" mass="18887">MNRLARLDNASSWSGDLNPVQRSALEYLRDANRFSRSPSHVAEFLGTTRGTMSQTLKALLRKGFVQEVRSESDKRSISYALTRAGSAVLAEDGVIAVALTNLTDQEVVELESGLRQTLRQALKLNGGKSFGQCKTCRYHEAAKGAAFCQLLSVPLSAEDSEKICIEHEEAVVA</sequence>
<keyword evidence="3" id="KW-0804">Transcription</keyword>
<dbReference type="InterPro" id="IPR023187">
    <property type="entry name" value="Tscrpt_reg_MarR-type_CS"/>
</dbReference>